<evidence type="ECO:0000256" key="1">
    <source>
        <dbReference type="ARBA" id="ARBA00022723"/>
    </source>
</evidence>
<keyword evidence="2" id="KW-0805">Transcription regulation</keyword>
<evidence type="ECO:0000256" key="4">
    <source>
        <dbReference type="ARBA" id="ARBA00023163"/>
    </source>
</evidence>
<dbReference type="SMART" id="SM00906">
    <property type="entry name" value="Fungal_trans"/>
    <property type="match status" value="1"/>
</dbReference>
<gene>
    <name evidence="8" type="ORF">BDV98DRAFT_644393</name>
</gene>
<feature type="domain" description="Xylanolytic transcriptional activator regulatory" evidence="7">
    <location>
        <begin position="156"/>
        <end position="225"/>
    </location>
</feature>
<dbReference type="InterPro" id="IPR050797">
    <property type="entry name" value="Carb_Metab_Trans_Reg"/>
</dbReference>
<dbReference type="Pfam" id="PF04082">
    <property type="entry name" value="Fungal_trans"/>
    <property type="match status" value="1"/>
</dbReference>
<dbReference type="PANTHER" id="PTHR31668:SF26">
    <property type="entry name" value="GLUCOSE TRANSPORT TRANSCRIPTION REGULATOR RGT1-RELATED"/>
    <property type="match status" value="1"/>
</dbReference>
<protein>
    <submittedName>
        <fullName evidence="8">Fungal-specific transcription factor domain-containing protein</fullName>
    </submittedName>
</protein>
<dbReference type="PANTHER" id="PTHR31668">
    <property type="entry name" value="GLUCOSE TRANSPORT TRANSCRIPTION REGULATOR RGT1-RELATED-RELATED"/>
    <property type="match status" value="1"/>
</dbReference>
<dbReference type="AlphaFoldDB" id="A0A5C3QPA3"/>
<evidence type="ECO:0000313" key="9">
    <source>
        <dbReference type="Proteomes" id="UP000305067"/>
    </source>
</evidence>
<dbReference type="GO" id="GO:0006351">
    <property type="term" value="P:DNA-templated transcription"/>
    <property type="evidence" value="ECO:0007669"/>
    <property type="project" value="InterPro"/>
</dbReference>
<dbReference type="InterPro" id="IPR007219">
    <property type="entry name" value="XnlR_reg_dom"/>
</dbReference>
<evidence type="ECO:0000259" key="7">
    <source>
        <dbReference type="SMART" id="SM00906"/>
    </source>
</evidence>
<dbReference type="GO" id="GO:0003677">
    <property type="term" value="F:DNA binding"/>
    <property type="evidence" value="ECO:0007669"/>
    <property type="project" value="UniProtKB-KW"/>
</dbReference>
<dbReference type="GO" id="GO:0008270">
    <property type="term" value="F:zinc ion binding"/>
    <property type="evidence" value="ECO:0007669"/>
    <property type="project" value="InterPro"/>
</dbReference>
<feature type="compositionally biased region" description="Polar residues" evidence="6">
    <location>
        <begin position="33"/>
        <end position="42"/>
    </location>
</feature>
<sequence>MYESYDLRYQHTWDVTTTGDGLITVQKPHADDQNSASALRSSKPSETRVERDVVESLLNSYFTNVAPLLPVITQSEFLSSEKPPPTILLYSMCLVAAARRDVPQHVFDSIRHAVNHVIKVEDVLSSASIVNLQSLLILSMCGDSHSQFVPTALSALWIRLGTAIRMAQDLGLHRAESVRKQIEVRRRIWGACVISDRWTSLIYGHPYMIDVQDCDVRLPSSGDPNDLYMDELVRLSVILGRVLKTIYSPSGLAFTTDEMLYDIFEDLQGWKKRLPAHLAYHGPDTPESAGLLHLLYACVSMIFWRVFMRISYLCPAHIKFGLTVEQWTALVQLTGEGIDWLDRHEKMYDVWLIVAYAATSCALVQYHTWARRKDDDAAAKLRKLRDCVRRWEGSISPDHMSARRKTAEIIALLYEATQGSPPVVTEAPALNPTGGVVGKHPIRMTYKKDPSRPGGGVFVADDEAELQDAHNLEPGTVITKDEAYRHANTQDNEERRAEGDWSENTSSGNGGSVVARRLMRPMNREYLDREFLLSSSSFAPPLEEQLPFNNNSPSGQHPQSAARAGDSNAHNMIQFTPLVRRGAEQAGDGIMNVNPAMNTDPDLMGGNVQVMNLLDSAPPPHIPVTSGAFDQLVHADNFLDGLPGGMFDWGEFLWFSARALVLIIWPP</sequence>
<keyword evidence="4" id="KW-0804">Transcription</keyword>
<feature type="region of interest" description="Disordered" evidence="6">
    <location>
        <begin position="542"/>
        <end position="565"/>
    </location>
</feature>
<dbReference type="Proteomes" id="UP000305067">
    <property type="component" value="Unassembled WGS sequence"/>
</dbReference>
<keyword evidence="5" id="KW-0539">Nucleus</keyword>
<name>A0A5C3QPA3_9AGAR</name>
<dbReference type="EMBL" id="ML178821">
    <property type="protein sequence ID" value="TFL03198.1"/>
    <property type="molecule type" value="Genomic_DNA"/>
</dbReference>
<keyword evidence="3" id="KW-0238">DNA-binding</keyword>
<keyword evidence="1" id="KW-0479">Metal-binding</keyword>
<organism evidence="8 9">
    <name type="scientific">Pterulicium gracile</name>
    <dbReference type="NCBI Taxonomy" id="1884261"/>
    <lineage>
        <taxon>Eukaryota</taxon>
        <taxon>Fungi</taxon>
        <taxon>Dikarya</taxon>
        <taxon>Basidiomycota</taxon>
        <taxon>Agaricomycotina</taxon>
        <taxon>Agaricomycetes</taxon>
        <taxon>Agaricomycetidae</taxon>
        <taxon>Agaricales</taxon>
        <taxon>Pleurotineae</taxon>
        <taxon>Pterulaceae</taxon>
        <taxon>Pterulicium</taxon>
    </lineage>
</organism>
<evidence type="ECO:0000256" key="2">
    <source>
        <dbReference type="ARBA" id="ARBA00023015"/>
    </source>
</evidence>
<accession>A0A5C3QPA3</accession>
<evidence type="ECO:0000256" key="3">
    <source>
        <dbReference type="ARBA" id="ARBA00023125"/>
    </source>
</evidence>
<evidence type="ECO:0000313" key="8">
    <source>
        <dbReference type="EMBL" id="TFL03198.1"/>
    </source>
</evidence>
<feature type="region of interest" description="Disordered" evidence="6">
    <location>
        <begin position="27"/>
        <end position="47"/>
    </location>
</feature>
<dbReference type="OrthoDB" id="4161332at2759"/>
<dbReference type="CDD" id="cd12148">
    <property type="entry name" value="fungal_TF_MHR"/>
    <property type="match status" value="1"/>
</dbReference>
<feature type="compositionally biased region" description="Polar residues" evidence="6">
    <location>
        <begin position="547"/>
        <end position="559"/>
    </location>
</feature>
<keyword evidence="9" id="KW-1185">Reference proteome</keyword>
<evidence type="ECO:0000256" key="6">
    <source>
        <dbReference type="SAM" id="MobiDB-lite"/>
    </source>
</evidence>
<feature type="region of interest" description="Disordered" evidence="6">
    <location>
        <begin position="487"/>
        <end position="509"/>
    </location>
</feature>
<proteinExistence type="predicted"/>
<reference evidence="8 9" key="1">
    <citation type="journal article" date="2019" name="Nat. Ecol. Evol.">
        <title>Megaphylogeny resolves global patterns of mushroom evolution.</title>
        <authorList>
            <person name="Varga T."/>
            <person name="Krizsan K."/>
            <person name="Foldi C."/>
            <person name="Dima B."/>
            <person name="Sanchez-Garcia M."/>
            <person name="Sanchez-Ramirez S."/>
            <person name="Szollosi G.J."/>
            <person name="Szarkandi J.G."/>
            <person name="Papp V."/>
            <person name="Albert L."/>
            <person name="Andreopoulos W."/>
            <person name="Angelini C."/>
            <person name="Antonin V."/>
            <person name="Barry K.W."/>
            <person name="Bougher N.L."/>
            <person name="Buchanan P."/>
            <person name="Buyck B."/>
            <person name="Bense V."/>
            <person name="Catcheside P."/>
            <person name="Chovatia M."/>
            <person name="Cooper J."/>
            <person name="Damon W."/>
            <person name="Desjardin D."/>
            <person name="Finy P."/>
            <person name="Geml J."/>
            <person name="Haridas S."/>
            <person name="Hughes K."/>
            <person name="Justo A."/>
            <person name="Karasinski D."/>
            <person name="Kautmanova I."/>
            <person name="Kiss B."/>
            <person name="Kocsube S."/>
            <person name="Kotiranta H."/>
            <person name="LaButti K.M."/>
            <person name="Lechner B.E."/>
            <person name="Liimatainen K."/>
            <person name="Lipzen A."/>
            <person name="Lukacs Z."/>
            <person name="Mihaltcheva S."/>
            <person name="Morgado L.N."/>
            <person name="Niskanen T."/>
            <person name="Noordeloos M.E."/>
            <person name="Ohm R.A."/>
            <person name="Ortiz-Santana B."/>
            <person name="Ovrebo C."/>
            <person name="Racz N."/>
            <person name="Riley R."/>
            <person name="Savchenko A."/>
            <person name="Shiryaev A."/>
            <person name="Soop K."/>
            <person name="Spirin V."/>
            <person name="Szebenyi C."/>
            <person name="Tomsovsky M."/>
            <person name="Tulloss R.E."/>
            <person name="Uehling J."/>
            <person name="Grigoriev I.V."/>
            <person name="Vagvolgyi C."/>
            <person name="Papp T."/>
            <person name="Martin F.M."/>
            <person name="Miettinen O."/>
            <person name="Hibbett D.S."/>
            <person name="Nagy L.G."/>
        </authorList>
    </citation>
    <scope>NUCLEOTIDE SEQUENCE [LARGE SCALE GENOMIC DNA]</scope>
    <source>
        <strain evidence="8 9">CBS 309.79</strain>
    </source>
</reference>
<evidence type="ECO:0000256" key="5">
    <source>
        <dbReference type="ARBA" id="ARBA00023242"/>
    </source>
</evidence>